<reference evidence="1 2" key="1">
    <citation type="submission" date="2015-08" db="EMBL/GenBank/DDBJ databases">
        <title>Genomes of Isolates from Cabo Rojo, PR.</title>
        <authorList>
            <person name="Sanchez-Nieves R.L."/>
            <person name="Montalvo-Rodriguez R."/>
        </authorList>
    </citation>
    <scope>NUCLEOTIDE SEQUENCE [LARGE SCALE GENOMIC DNA]</scope>
    <source>
        <strain evidence="1 2">SL3</strain>
    </source>
</reference>
<dbReference type="InterPro" id="IPR053842">
    <property type="entry name" value="NikA-like"/>
</dbReference>
<accession>A0A0N0U9M2</accession>
<organism evidence="1 2">
    <name type="scientific">Haloarcula rubripromontorii</name>
    <dbReference type="NCBI Taxonomy" id="1705562"/>
    <lineage>
        <taxon>Archaea</taxon>
        <taxon>Methanobacteriati</taxon>
        <taxon>Methanobacteriota</taxon>
        <taxon>Stenosarchaea group</taxon>
        <taxon>Halobacteria</taxon>
        <taxon>Halobacteriales</taxon>
        <taxon>Haloarculaceae</taxon>
        <taxon>Haloarcula</taxon>
    </lineage>
</organism>
<evidence type="ECO:0000313" key="1">
    <source>
        <dbReference type="EMBL" id="KOX93203.1"/>
    </source>
</evidence>
<dbReference type="Pfam" id="PF21983">
    <property type="entry name" value="NikA-like"/>
    <property type="match status" value="1"/>
</dbReference>
<proteinExistence type="predicted"/>
<protein>
    <recommendedName>
        <fullName evidence="3">Ribbon-helix-helix protein</fullName>
    </recommendedName>
</protein>
<dbReference type="EMBL" id="LIUF01000003">
    <property type="protein sequence ID" value="KOX93203.1"/>
    <property type="molecule type" value="Genomic_DNA"/>
</dbReference>
<evidence type="ECO:0000313" key="2">
    <source>
        <dbReference type="Proteomes" id="UP000037729"/>
    </source>
</evidence>
<dbReference type="STRING" id="1705562.AMS69_12265"/>
<dbReference type="RefSeq" id="WP_053968331.1">
    <property type="nucleotide sequence ID" value="NZ_JAWJXX010000008.1"/>
</dbReference>
<gene>
    <name evidence="1" type="ORF">AMS69_12265</name>
</gene>
<dbReference type="Proteomes" id="UP000037729">
    <property type="component" value="Unassembled WGS sequence"/>
</dbReference>
<dbReference type="AlphaFoldDB" id="A0A0N0U9M2"/>
<keyword evidence="2" id="KW-1185">Reference proteome</keyword>
<evidence type="ECO:0008006" key="3">
    <source>
        <dbReference type="Google" id="ProtNLM"/>
    </source>
</evidence>
<dbReference type="OrthoDB" id="221108at2157"/>
<comment type="caution">
    <text evidence="1">The sequence shown here is derived from an EMBL/GenBank/DDBJ whole genome shotgun (WGS) entry which is preliminary data.</text>
</comment>
<sequence length="125" mass="14207">MSEKVTIRLSAEQRKEIVKQANKAGEGVSEYILKATERRISRELQEQRAGELNLGSELEYIADAVVEDVEEATTVDTDQELFYSVALWDLISSEFPAERRATAMEEATGKLEKEVERIRNKEGQE</sequence>
<dbReference type="PATRIC" id="fig|1705562.3.peg.656"/>
<name>A0A0N0U9M2_9EURY</name>